<feature type="transmembrane region" description="Helical" evidence="3">
    <location>
        <begin position="99"/>
        <end position="120"/>
    </location>
</feature>
<evidence type="ECO:0000256" key="2">
    <source>
        <dbReference type="SAM" id="MobiDB-lite"/>
    </source>
</evidence>
<dbReference type="OrthoDB" id="9814800at2"/>
<proteinExistence type="predicted"/>
<dbReference type="InterPro" id="IPR051829">
    <property type="entry name" value="Multiheme_Cytochr_ET"/>
</dbReference>
<evidence type="ECO:0000256" key="1">
    <source>
        <dbReference type="ARBA" id="ARBA00022729"/>
    </source>
</evidence>
<dbReference type="SUPFAM" id="SSF48695">
    <property type="entry name" value="Multiheme cytochromes"/>
    <property type="match status" value="2"/>
</dbReference>
<keyword evidence="3" id="KW-1133">Transmembrane helix</keyword>
<dbReference type="EMBL" id="CP036262">
    <property type="protein sequence ID" value="QDS95294.1"/>
    <property type="molecule type" value="Genomic_DNA"/>
</dbReference>
<name>A0A517MKA1_9BACT</name>
<sequence length="639" mass="69152">MRREDFELPQPPRTDRPLDRWVCGNADAGEPCTRGPGPDGSCSLAGPCQPIGDGTSWKCSRPACLGGKCDPGPGGDGNCGLMPNPCIPRYSWHQRRRQWVLGGAALAIACLLLMIGIPAADEPLRPGPLHRSHAQILSGTLPSQRCAACHPAARGSLLNWFLPVDDDHSNVTQTQLCMDCHHATIAKDRATLAHNLTAAELQTVSLNSTRAGKSAAPSSWHDRMPRSAVGNNTTQCAACHREHHGTDGSLSALTNHQCQTCHQDRFASFAADHPDWGDWAYRKTDVIAFDHGSHLREHFAASGQAEWQTGVSCVRCHATTDSGAMVRSGAYQETCAACHEQSLRLQAEEGVELFALPTLPTAPKEATAWPDSATGFYDGKISPLTALFLASDERLADALKRLPYDRDFSRIQPVQVVQAKAAETIALAIQQMSNQIKTDGQTGLVSSWTELGIPEDQARKFAAALEREIEAYARHTAEPGDLPPRLRYVGKGHADPVLKELIETLQMLPSESPYLAELLKTPAVAACLRCHPGGGQRRSGQHGAFVWSPLEQSLKSGVMERPFTKFSHQPHFNLPVLADCTHCHRIGDEKQIELTSTAKRAHDFLPLGKATCAGCHTASAAGDSCIKCHNYHVGAGQLE</sequence>
<keyword evidence="1" id="KW-0732">Signal</keyword>
<keyword evidence="3" id="KW-0472">Membrane</keyword>
<evidence type="ECO:0000313" key="5">
    <source>
        <dbReference type="Proteomes" id="UP000320672"/>
    </source>
</evidence>
<keyword evidence="3" id="KW-0812">Transmembrane</keyword>
<dbReference type="KEGG" id="rml:FF011L_40870"/>
<dbReference type="Gene3D" id="1.10.780.10">
    <property type="entry name" value="Hydroxylamine Oxidoreductase, Chain A, domain 1"/>
    <property type="match status" value="1"/>
</dbReference>
<evidence type="ECO:0000256" key="3">
    <source>
        <dbReference type="SAM" id="Phobius"/>
    </source>
</evidence>
<dbReference type="Proteomes" id="UP000320672">
    <property type="component" value="Chromosome"/>
</dbReference>
<dbReference type="PANTHER" id="PTHR35038:SF10">
    <property type="entry name" value="HIGH-MOLECULAR-WEIGHT CYTOCHROME C"/>
    <property type="match status" value="1"/>
</dbReference>
<dbReference type="InterPro" id="IPR036280">
    <property type="entry name" value="Multihaem_cyt_sf"/>
</dbReference>
<gene>
    <name evidence="4" type="ORF">FF011L_40870</name>
</gene>
<evidence type="ECO:0000313" key="4">
    <source>
        <dbReference type="EMBL" id="QDS95294.1"/>
    </source>
</evidence>
<accession>A0A517MKA1</accession>
<protein>
    <submittedName>
        <fullName evidence="4">Doubled CXXCH motif (Paired_CXXCH_1)</fullName>
    </submittedName>
</protein>
<dbReference type="RefSeq" id="WP_145353347.1">
    <property type="nucleotide sequence ID" value="NZ_CP036262.1"/>
</dbReference>
<keyword evidence="5" id="KW-1185">Reference proteome</keyword>
<reference evidence="4 5" key="1">
    <citation type="submission" date="2019-02" db="EMBL/GenBank/DDBJ databases">
        <title>Deep-cultivation of Planctomycetes and their phenomic and genomic characterization uncovers novel biology.</title>
        <authorList>
            <person name="Wiegand S."/>
            <person name="Jogler M."/>
            <person name="Boedeker C."/>
            <person name="Pinto D."/>
            <person name="Vollmers J."/>
            <person name="Rivas-Marin E."/>
            <person name="Kohn T."/>
            <person name="Peeters S.H."/>
            <person name="Heuer A."/>
            <person name="Rast P."/>
            <person name="Oberbeckmann S."/>
            <person name="Bunk B."/>
            <person name="Jeske O."/>
            <person name="Meyerdierks A."/>
            <person name="Storesund J.E."/>
            <person name="Kallscheuer N."/>
            <person name="Luecker S."/>
            <person name="Lage O.M."/>
            <person name="Pohl T."/>
            <person name="Merkel B.J."/>
            <person name="Hornburger P."/>
            <person name="Mueller R.-W."/>
            <person name="Bruemmer F."/>
            <person name="Labrenz M."/>
            <person name="Spormann A.M."/>
            <person name="Op den Camp H."/>
            <person name="Overmann J."/>
            <person name="Amann R."/>
            <person name="Jetten M.S.M."/>
            <person name="Mascher T."/>
            <person name="Medema M.H."/>
            <person name="Devos D.P."/>
            <person name="Kaster A.-K."/>
            <person name="Ovreas L."/>
            <person name="Rohde M."/>
            <person name="Galperin M.Y."/>
            <person name="Jogler C."/>
        </authorList>
    </citation>
    <scope>NUCLEOTIDE SEQUENCE [LARGE SCALE GENOMIC DNA]</scope>
    <source>
        <strain evidence="4 5">FF011L</strain>
    </source>
</reference>
<dbReference type="AlphaFoldDB" id="A0A517MKA1"/>
<organism evidence="4 5">
    <name type="scientific">Roseimaritima multifibrata</name>
    <dbReference type="NCBI Taxonomy" id="1930274"/>
    <lineage>
        <taxon>Bacteria</taxon>
        <taxon>Pseudomonadati</taxon>
        <taxon>Planctomycetota</taxon>
        <taxon>Planctomycetia</taxon>
        <taxon>Pirellulales</taxon>
        <taxon>Pirellulaceae</taxon>
        <taxon>Roseimaritima</taxon>
    </lineage>
</organism>
<dbReference type="Gene3D" id="3.90.10.10">
    <property type="entry name" value="Cytochrome C3"/>
    <property type="match status" value="1"/>
</dbReference>
<feature type="region of interest" description="Disordered" evidence="2">
    <location>
        <begin position="1"/>
        <end position="20"/>
    </location>
</feature>
<dbReference type="PANTHER" id="PTHR35038">
    <property type="entry name" value="DISSIMILATORY SULFITE REDUCTASE SIRA"/>
    <property type="match status" value="1"/>
</dbReference>